<dbReference type="GeneID" id="91096572"/>
<reference evidence="1 2" key="1">
    <citation type="submission" date="2024-01" db="EMBL/GenBank/DDBJ databases">
        <title>Comparative genomics of Cryptococcus and Kwoniella reveals pathogenesis evolution and contrasting modes of karyotype evolution via chromosome fusion or intercentromeric recombination.</title>
        <authorList>
            <person name="Coelho M.A."/>
            <person name="David-Palma M."/>
            <person name="Shea T."/>
            <person name="Bowers K."/>
            <person name="McGinley-Smith S."/>
            <person name="Mohammad A.W."/>
            <person name="Gnirke A."/>
            <person name="Yurkov A.M."/>
            <person name="Nowrousian M."/>
            <person name="Sun S."/>
            <person name="Cuomo C.A."/>
            <person name="Heitman J."/>
        </authorList>
    </citation>
    <scope>NUCLEOTIDE SEQUENCE [LARGE SCALE GENOMIC DNA]</scope>
    <source>
        <strain evidence="1 2">CBS 6074</strain>
    </source>
</reference>
<dbReference type="AlphaFoldDB" id="A0AAX4K1B5"/>
<dbReference type="EMBL" id="CP144105">
    <property type="protein sequence ID" value="WWC90964.1"/>
    <property type="molecule type" value="Genomic_DNA"/>
</dbReference>
<keyword evidence="2" id="KW-1185">Reference proteome</keyword>
<proteinExistence type="predicted"/>
<name>A0AAX4K1B5_9TREE</name>
<organism evidence="1 2">
    <name type="scientific">Kwoniella dendrophila CBS 6074</name>
    <dbReference type="NCBI Taxonomy" id="1295534"/>
    <lineage>
        <taxon>Eukaryota</taxon>
        <taxon>Fungi</taxon>
        <taxon>Dikarya</taxon>
        <taxon>Basidiomycota</taxon>
        <taxon>Agaricomycotina</taxon>
        <taxon>Tremellomycetes</taxon>
        <taxon>Tremellales</taxon>
        <taxon>Cryptococcaceae</taxon>
        <taxon>Kwoniella</taxon>
    </lineage>
</organism>
<gene>
    <name evidence="1" type="ORF">L201_005902</name>
</gene>
<sequence length="276" mass="32117">MAFLDRTIPSFVSKEKWIFERRAAVLGMTASDSEMAHHLDHFFDLWHQEKGYFNSSIPHLHLYFDIEAVRLLKEVEIFRKNGTTMPKKLQLTITERENWPGMIAVIQNLASLVEELEISVEYEDDKGKSNALQEFFATPICWPFRQKLKDLHVHLKMQKSELHQLPANILLPFSPVARRSNLRSFTITFDISALLCTDSMETIEVVRYIPAISQIARAMTTYGGTGCGYYLHVDRAGHPYYVESKALTSMLRREMLEIWKADKSVEWKQLEPHQRI</sequence>
<dbReference type="RefSeq" id="XP_066077727.1">
    <property type="nucleotide sequence ID" value="XM_066221630.1"/>
</dbReference>
<accession>A0AAX4K1B5</accession>
<evidence type="ECO:0000313" key="1">
    <source>
        <dbReference type="EMBL" id="WWC90964.1"/>
    </source>
</evidence>
<protein>
    <submittedName>
        <fullName evidence="1">Uncharacterized protein</fullName>
    </submittedName>
</protein>
<dbReference type="Proteomes" id="UP001355207">
    <property type="component" value="Chromosome 8"/>
</dbReference>
<evidence type="ECO:0000313" key="2">
    <source>
        <dbReference type="Proteomes" id="UP001355207"/>
    </source>
</evidence>